<feature type="compositionally biased region" description="Basic and acidic residues" evidence="1">
    <location>
        <begin position="18"/>
        <end position="28"/>
    </location>
</feature>
<evidence type="ECO:0000313" key="2">
    <source>
        <dbReference type="EMBL" id="GMN73121.1"/>
    </source>
</evidence>
<dbReference type="Proteomes" id="UP001187192">
    <property type="component" value="Unassembled WGS sequence"/>
</dbReference>
<reference evidence="2" key="1">
    <citation type="submission" date="2023-07" db="EMBL/GenBank/DDBJ databases">
        <title>draft genome sequence of fig (Ficus carica).</title>
        <authorList>
            <person name="Takahashi T."/>
            <person name="Nishimura K."/>
        </authorList>
    </citation>
    <scope>NUCLEOTIDE SEQUENCE</scope>
</reference>
<sequence length="83" mass="8644">MLERVDAGSNITTNVQGGRDDTILREPETSAPTPTLATASSADTNPESFNNPQASLLELLLTQTSSMGSKPSHSLLGGFVGLK</sequence>
<feature type="region of interest" description="Disordered" evidence="1">
    <location>
        <begin position="1"/>
        <end position="51"/>
    </location>
</feature>
<proteinExistence type="predicted"/>
<name>A0AA88EEB6_FICCA</name>
<dbReference type="AlphaFoldDB" id="A0AA88EEB6"/>
<comment type="caution">
    <text evidence="2">The sequence shown here is derived from an EMBL/GenBank/DDBJ whole genome shotgun (WGS) entry which is preliminary data.</text>
</comment>
<protein>
    <submittedName>
        <fullName evidence="2">Uncharacterized protein</fullName>
    </submittedName>
</protein>
<keyword evidence="3" id="KW-1185">Reference proteome</keyword>
<dbReference type="EMBL" id="BTGU01016977">
    <property type="protein sequence ID" value="GMN73121.1"/>
    <property type="molecule type" value="Genomic_DNA"/>
</dbReference>
<evidence type="ECO:0000256" key="1">
    <source>
        <dbReference type="SAM" id="MobiDB-lite"/>
    </source>
</evidence>
<feature type="compositionally biased region" description="Low complexity" evidence="1">
    <location>
        <begin position="29"/>
        <end position="42"/>
    </location>
</feature>
<accession>A0AA88EEB6</accession>
<gene>
    <name evidence="2" type="ORF">TIFTF001_055316</name>
</gene>
<evidence type="ECO:0000313" key="3">
    <source>
        <dbReference type="Proteomes" id="UP001187192"/>
    </source>
</evidence>
<organism evidence="2 3">
    <name type="scientific">Ficus carica</name>
    <name type="common">Common fig</name>
    <dbReference type="NCBI Taxonomy" id="3494"/>
    <lineage>
        <taxon>Eukaryota</taxon>
        <taxon>Viridiplantae</taxon>
        <taxon>Streptophyta</taxon>
        <taxon>Embryophyta</taxon>
        <taxon>Tracheophyta</taxon>
        <taxon>Spermatophyta</taxon>
        <taxon>Magnoliopsida</taxon>
        <taxon>eudicotyledons</taxon>
        <taxon>Gunneridae</taxon>
        <taxon>Pentapetalae</taxon>
        <taxon>rosids</taxon>
        <taxon>fabids</taxon>
        <taxon>Rosales</taxon>
        <taxon>Moraceae</taxon>
        <taxon>Ficeae</taxon>
        <taxon>Ficus</taxon>
    </lineage>
</organism>